<proteinExistence type="predicted"/>
<gene>
    <name evidence="3" type="primary">LOC140691107</name>
</gene>
<dbReference type="RefSeq" id="XP_072810016.1">
    <property type="nucleotide sequence ID" value="XM_072953915.1"/>
</dbReference>
<keyword evidence="2" id="KW-1185">Reference proteome</keyword>
<sequence>MLLSGRRAGEGRSKLRVRALARAPGCAQNVRKLGGSWVLLDQLPEEEGCLGSRPPAACCRLCCRREPDHHPKEAGRKWTFISPSQTGSLCKPLRGTTFLASPTGKNWFIKQDFLYFKSRYSLRTRELVTQSRAEVGLGRLQQKALMPDQPSLCRRTKAPCPLSTTALISVLHLIHWRASRPSTAAPPSSSSFFVPCAPSSG</sequence>
<protein>
    <submittedName>
        <fullName evidence="3">Uncharacterized protein isoform X2</fullName>
    </submittedName>
</protein>
<name>A0ABM5CMX8_VICPA</name>
<feature type="region of interest" description="Disordered" evidence="1">
    <location>
        <begin position="182"/>
        <end position="201"/>
    </location>
</feature>
<organism evidence="2 3">
    <name type="scientific">Vicugna pacos</name>
    <name type="common">Alpaca</name>
    <name type="synonym">Lama pacos</name>
    <dbReference type="NCBI Taxonomy" id="30538"/>
    <lineage>
        <taxon>Eukaryota</taxon>
        <taxon>Metazoa</taxon>
        <taxon>Chordata</taxon>
        <taxon>Craniata</taxon>
        <taxon>Vertebrata</taxon>
        <taxon>Euteleostomi</taxon>
        <taxon>Mammalia</taxon>
        <taxon>Eutheria</taxon>
        <taxon>Laurasiatheria</taxon>
        <taxon>Artiodactyla</taxon>
        <taxon>Tylopoda</taxon>
        <taxon>Camelidae</taxon>
        <taxon>Vicugna</taxon>
    </lineage>
</organism>
<reference evidence="3" key="1">
    <citation type="submission" date="2025-08" db="UniProtKB">
        <authorList>
            <consortium name="RefSeq"/>
        </authorList>
    </citation>
    <scope>IDENTIFICATION</scope>
</reference>
<evidence type="ECO:0000313" key="2">
    <source>
        <dbReference type="Proteomes" id="UP001652581"/>
    </source>
</evidence>
<accession>A0ABM5CMX8</accession>
<dbReference type="Proteomes" id="UP001652581">
    <property type="component" value="Chromosome 33"/>
</dbReference>
<evidence type="ECO:0000256" key="1">
    <source>
        <dbReference type="SAM" id="MobiDB-lite"/>
    </source>
</evidence>
<evidence type="ECO:0000313" key="3">
    <source>
        <dbReference type="RefSeq" id="XP_072810016.1"/>
    </source>
</evidence>
<dbReference type="GeneID" id="140691107"/>